<evidence type="ECO:0000313" key="9">
    <source>
        <dbReference type="RefSeq" id="XP_018019685.1"/>
    </source>
</evidence>
<evidence type="ECO:0000256" key="4">
    <source>
        <dbReference type="ARBA" id="ARBA00022989"/>
    </source>
</evidence>
<dbReference type="SUPFAM" id="SSF103473">
    <property type="entry name" value="MFS general substrate transporter"/>
    <property type="match status" value="1"/>
</dbReference>
<dbReference type="PANTHER" id="PTHR23503">
    <property type="entry name" value="SOLUTE CARRIER FAMILY 2"/>
    <property type="match status" value="1"/>
</dbReference>
<keyword evidence="3 6" id="KW-0812">Transmembrane</keyword>
<dbReference type="InterPro" id="IPR045263">
    <property type="entry name" value="GLUT"/>
</dbReference>
<keyword evidence="9" id="KW-0762">Sugar transport</keyword>
<dbReference type="KEGG" id="hazt:108676153"/>
<keyword evidence="5 6" id="KW-0472">Membrane</keyword>
<keyword evidence="8" id="KW-1185">Reference proteome</keyword>
<dbReference type="GO" id="GO:0015149">
    <property type="term" value="F:hexose transmembrane transporter activity"/>
    <property type="evidence" value="ECO:0007669"/>
    <property type="project" value="TreeGrafter"/>
</dbReference>
<dbReference type="GO" id="GO:0016020">
    <property type="term" value="C:membrane"/>
    <property type="evidence" value="ECO:0007669"/>
    <property type="project" value="UniProtKB-SubCell"/>
</dbReference>
<feature type="transmembrane region" description="Helical" evidence="6">
    <location>
        <begin position="123"/>
        <end position="140"/>
    </location>
</feature>
<protein>
    <submittedName>
        <fullName evidence="9">Solute carrier family 2, facilitated glucose transporter member 5</fullName>
    </submittedName>
</protein>
<evidence type="ECO:0000256" key="3">
    <source>
        <dbReference type="ARBA" id="ARBA00022692"/>
    </source>
</evidence>
<feature type="transmembrane region" description="Helical" evidence="6">
    <location>
        <begin position="69"/>
        <end position="92"/>
    </location>
</feature>
<evidence type="ECO:0000256" key="2">
    <source>
        <dbReference type="ARBA" id="ARBA00022448"/>
    </source>
</evidence>
<dbReference type="PROSITE" id="PS50850">
    <property type="entry name" value="MFS"/>
    <property type="match status" value="1"/>
</dbReference>
<evidence type="ECO:0000256" key="5">
    <source>
        <dbReference type="ARBA" id="ARBA00023136"/>
    </source>
</evidence>
<organism evidence="8 9">
    <name type="scientific">Hyalella azteca</name>
    <name type="common">Amphipod</name>
    <dbReference type="NCBI Taxonomy" id="294128"/>
    <lineage>
        <taxon>Eukaryota</taxon>
        <taxon>Metazoa</taxon>
        <taxon>Ecdysozoa</taxon>
        <taxon>Arthropoda</taxon>
        <taxon>Crustacea</taxon>
        <taxon>Multicrustacea</taxon>
        <taxon>Malacostraca</taxon>
        <taxon>Eumalacostraca</taxon>
        <taxon>Peracarida</taxon>
        <taxon>Amphipoda</taxon>
        <taxon>Senticaudata</taxon>
        <taxon>Talitrida</taxon>
        <taxon>Talitroidea</taxon>
        <taxon>Hyalellidae</taxon>
        <taxon>Hyalella</taxon>
    </lineage>
</organism>
<proteinExistence type="predicted"/>
<reference evidence="9" key="1">
    <citation type="submission" date="2025-08" db="UniProtKB">
        <authorList>
            <consortium name="RefSeq"/>
        </authorList>
    </citation>
    <scope>IDENTIFICATION</scope>
    <source>
        <tissue evidence="9">Whole organism</tissue>
    </source>
</reference>
<feature type="transmembrane region" description="Helical" evidence="6">
    <location>
        <begin position="185"/>
        <end position="208"/>
    </location>
</feature>
<dbReference type="OMA" id="HEPGREY"/>
<dbReference type="InterPro" id="IPR020846">
    <property type="entry name" value="MFS_dom"/>
</dbReference>
<dbReference type="RefSeq" id="XP_018019685.1">
    <property type="nucleotide sequence ID" value="XM_018164196.2"/>
</dbReference>
<evidence type="ECO:0000313" key="8">
    <source>
        <dbReference type="Proteomes" id="UP000694843"/>
    </source>
</evidence>
<comment type="subcellular location">
    <subcellularLocation>
        <location evidence="1">Membrane</location>
        <topology evidence="1">Multi-pass membrane protein</topology>
    </subcellularLocation>
</comment>
<feature type="transmembrane region" description="Helical" evidence="6">
    <location>
        <begin position="99"/>
        <end position="117"/>
    </location>
</feature>
<feature type="transmembrane region" description="Helical" evidence="6">
    <location>
        <begin position="160"/>
        <end position="179"/>
    </location>
</feature>
<keyword evidence="4 6" id="KW-1133">Transmembrane helix</keyword>
<keyword evidence="2" id="KW-0813">Transport</keyword>
<dbReference type="OrthoDB" id="4540492at2759"/>
<dbReference type="Gene3D" id="1.20.1250.20">
    <property type="entry name" value="MFS general substrate transporter like domains"/>
    <property type="match status" value="1"/>
</dbReference>
<dbReference type="AlphaFoldDB" id="A0A8B7P146"/>
<evidence type="ECO:0000259" key="7">
    <source>
        <dbReference type="PROSITE" id="PS50850"/>
    </source>
</evidence>
<dbReference type="GeneID" id="108676153"/>
<gene>
    <name evidence="9" type="primary">LOC108676153</name>
</gene>
<dbReference type="Pfam" id="PF00083">
    <property type="entry name" value="Sugar_tr"/>
    <property type="match status" value="1"/>
</dbReference>
<accession>A0A8B7P146</accession>
<evidence type="ECO:0000256" key="1">
    <source>
        <dbReference type="ARBA" id="ARBA00004141"/>
    </source>
</evidence>
<dbReference type="InterPro" id="IPR005828">
    <property type="entry name" value="MFS_sugar_transport-like"/>
</dbReference>
<feature type="domain" description="Major facilitator superfamily (MFS) profile" evidence="7">
    <location>
        <begin position="20"/>
        <end position="257"/>
    </location>
</feature>
<dbReference type="Proteomes" id="UP000694843">
    <property type="component" value="Unplaced"/>
</dbReference>
<dbReference type="InterPro" id="IPR036259">
    <property type="entry name" value="MFS_trans_sf"/>
</dbReference>
<name>A0A8B7P146_HYAAZ</name>
<dbReference type="PANTHER" id="PTHR23503:SF8">
    <property type="entry name" value="FACILITATED GLUCOSE TRANSPORTER PROTEIN 1"/>
    <property type="match status" value="1"/>
</dbReference>
<evidence type="ECO:0000256" key="6">
    <source>
        <dbReference type="SAM" id="Phobius"/>
    </source>
</evidence>
<sequence length="257" mass="28008">MISAQGPEFAATVYNLGVINAPLGVSLTLLHGYNLGVINAPLELMGDWLNTTNYNRTKEYLSQSSKTRIISWIVSIYYIGDKIGGAFAGFFSERFGHKAVLLINNVFAFLAAILFGFCKMAGSWEMIVAGRLFIGINNGLNARLVPKYLSTIAPPNLRGAIGYVYQPAVAISILFLQIMGSESLYAWHVMLALTTVPAVFQLCVLLICPEQNPENLLLPISEPSHQQGQAGLLPESCAVAVQLNERARRDERDAEGG</sequence>